<reference evidence="8 9" key="1">
    <citation type="submission" date="2014-04" db="EMBL/GenBank/DDBJ databases">
        <authorList>
            <consortium name="DOE Joint Genome Institute"/>
            <person name="Kuo A."/>
            <person name="Zuccaro A."/>
            <person name="Kohler A."/>
            <person name="Nagy L.G."/>
            <person name="Floudas D."/>
            <person name="Copeland A."/>
            <person name="Barry K.W."/>
            <person name="Cichocki N."/>
            <person name="Veneault-Fourrey C."/>
            <person name="LaButti K."/>
            <person name="Lindquist E.A."/>
            <person name="Lipzen A."/>
            <person name="Lundell T."/>
            <person name="Morin E."/>
            <person name="Murat C."/>
            <person name="Sun H."/>
            <person name="Tunlid A."/>
            <person name="Henrissat B."/>
            <person name="Grigoriev I.V."/>
            <person name="Hibbett D.S."/>
            <person name="Martin F."/>
            <person name="Nordberg H.P."/>
            <person name="Cantor M.N."/>
            <person name="Hua S.X."/>
        </authorList>
    </citation>
    <scope>NUCLEOTIDE SEQUENCE [LARGE SCALE GENOMIC DNA]</scope>
    <source>
        <strain evidence="8 9">MAFF 305830</strain>
    </source>
</reference>
<evidence type="ECO:0000256" key="2">
    <source>
        <dbReference type="ARBA" id="ARBA00023002"/>
    </source>
</evidence>
<evidence type="ECO:0000256" key="5">
    <source>
        <dbReference type="PROSITE-ProRule" id="PRU10007"/>
    </source>
</evidence>
<dbReference type="InterPro" id="IPR016163">
    <property type="entry name" value="Ald_DH_C"/>
</dbReference>
<comment type="pathway">
    <text evidence="4">Alcohol metabolism; ethanol degradation; acetate from ethanol: step 2/2.</text>
</comment>
<keyword evidence="2 6" id="KW-0560">Oxidoreductase</keyword>
<dbReference type="InterPro" id="IPR016161">
    <property type="entry name" value="Ald_DH/histidinol_DH"/>
</dbReference>
<sequence>MTTSATITLPTGQTLKIPTGLFIDNKFVPAAKGGTFDTINPSTEEVICCVAEATAEDIDLAVSSSRRAFTTTWGQNVLGTERARLINKLADLMERDQQMLAELEAYDNGKPVRIARDGDIADSIACLRYYAGWADKLTGQTISSTGPTKFNFTREEPIGVCGQIIPWNYPIMMWAWKTGPALATGCTVVMKPSELTPLTALKLCELVQEAGFPAGVLNCVPGLGPVGGAALASHPDVNKIAFTGSTETGRKIMEASAKSNLKKVSLELGGKSPSLVFESADLEKAAAWALMGATYNSGQDCTCGSRVYVQSSVYDKFLSIMKVKVEEYHIGDGFDSKSSAGPLISKAQFDKVNAYIQSGIDEGATPFIYSPKTERRGYFVEPVVFSDVKSDMKIVQEEIFGPVLSVGRFETEAEAIALANDSKYGLGAAVYSSDGGQCIRVSSSIAAGTVWINQYGLLSNQAPFGGYKMSGIGRELGSYALAEYTAVKSVLWNVGDEPYWPL</sequence>
<gene>
    <name evidence="8" type="ORF">M408DRAFT_333502</name>
</gene>
<name>A0A0C2W4F7_SERVB</name>
<evidence type="ECO:0000313" key="9">
    <source>
        <dbReference type="Proteomes" id="UP000054097"/>
    </source>
</evidence>
<dbReference type="PROSITE" id="PS00687">
    <property type="entry name" value="ALDEHYDE_DEHYDR_GLU"/>
    <property type="match status" value="1"/>
</dbReference>
<dbReference type="InterPro" id="IPR015590">
    <property type="entry name" value="Aldehyde_DH_dom"/>
</dbReference>
<keyword evidence="9" id="KW-1185">Reference proteome</keyword>
<dbReference type="Gene3D" id="3.40.309.10">
    <property type="entry name" value="Aldehyde Dehydrogenase, Chain A, domain 2"/>
    <property type="match status" value="1"/>
</dbReference>
<evidence type="ECO:0000256" key="3">
    <source>
        <dbReference type="ARBA" id="ARBA00023027"/>
    </source>
</evidence>
<dbReference type="Gene3D" id="3.40.605.10">
    <property type="entry name" value="Aldehyde Dehydrogenase, Chain A, domain 1"/>
    <property type="match status" value="1"/>
</dbReference>
<proteinExistence type="inferred from homology"/>
<dbReference type="EMBL" id="KN824385">
    <property type="protein sequence ID" value="KIM21368.1"/>
    <property type="molecule type" value="Genomic_DNA"/>
</dbReference>
<dbReference type="CDD" id="cd07091">
    <property type="entry name" value="ALDH_F1-2_Ald2-like"/>
    <property type="match status" value="1"/>
</dbReference>
<evidence type="ECO:0000256" key="6">
    <source>
        <dbReference type="RuleBase" id="RU003345"/>
    </source>
</evidence>
<keyword evidence="3" id="KW-0520">NAD</keyword>
<dbReference type="AlphaFoldDB" id="A0A0C2W4F7"/>
<accession>A0A0C2W4F7</accession>
<evidence type="ECO:0000256" key="4">
    <source>
        <dbReference type="ARBA" id="ARBA00037885"/>
    </source>
</evidence>
<dbReference type="HOGENOM" id="CLU_005391_0_1_1"/>
<feature type="active site" evidence="5">
    <location>
        <position position="267"/>
    </location>
</feature>
<dbReference type="Proteomes" id="UP000054097">
    <property type="component" value="Unassembled WGS sequence"/>
</dbReference>
<dbReference type="OrthoDB" id="310895at2759"/>
<protein>
    <recommendedName>
        <fullName evidence="7">Aldehyde dehydrogenase domain-containing protein</fullName>
    </recommendedName>
</protein>
<reference evidence="9" key="2">
    <citation type="submission" date="2015-01" db="EMBL/GenBank/DDBJ databases">
        <title>Evolutionary Origins and Diversification of the Mycorrhizal Mutualists.</title>
        <authorList>
            <consortium name="DOE Joint Genome Institute"/>
            <consortium name="Mycorrhizal Genomics Consortium"/>
            <person name="Kohler A."/>
            <person name="Kuo A."/>
            <person name="Nagy L.G."/>
            <person name="Floudas D."/>
            <person name="Copeland A."/>
            <person name="Barry K.W."/>
            <person name="Cichocki N."/>
            <person name="Veneault-Fourrey C."/>
            <person name="LaButti K."/>
            <person name="Lindquist E.A."/>
            <person name="Lipzen A."/>
            <person name="Lundell T."/>
            <person name="Morin E."/>
            <person name="Murat C."/>
            <person name="Riley R."/>
            <person name="Ohm R."/>
            <person name="Sun H."/>
            <person name="Tunlid A."/>
            <person name="Henrissat B."/>
            <person name="Grigoriev I.V."/>
            <person name="Hibbett D.S."/>
            <person name="Martin F."/>
        </authorList>
    </citation>
    <scope>NUCLEOTIDE SEQUENCE [LARGE SCALE GENOMIC DNA]</scope>
    <source>
        <strain evidence="9">MAFF 305830</strain>
    </source>
</reference>
<dbReference type="GO" id="GO:0004030">
    <property type="term" value="F:aldehyde dehydrogenase [NAD(P)+] activity"/>
    <property type="evidence" value="ECO:0007669"/>
    <property type="project" value="UniProtKB-ARBA"/>
</dbReference>
<dbReference type="FunFam" id="3.40.605.10:FF:000011">
    <property type="entry name" value="ALD5p Mitochondrial aldehyde dehydrogenase"/>
    <property type="match status" value="1"/>
</dbReference>
<dbReference type="Pfam" id="PF00171">
    <property type="entry name" value="Aldedh"/>
    <property type="match status" value="1"/>
</dbReference>
<dbReference type="SUPFAM" id="SSF53720">
    <property type="entry name" value="ALDH-like"/>
    <property type="match status" value="1"/>
</dbReference>
<dbReference type="InterPro" id="IPR016162">
    <property type="entry name" value="Ald_DH_N"/>
</dbReference>
<evidence type="ECO:0000259" key="7">
    <source>
        <dbReference type="Pfam" id="PF00171"/>
    </source>
</evidence>
<dbReference type="InterPro" id="IPR029510">
    <property type="entry name" value="Ald_DH_CS_GLU"/>
</dbReference>
<evidence type="ECO:0000313" key="8">
    <source>
        <dbReference type="EMBL" id="KIM21368.1"/>
    </source>
</evidence>
<feature type="domain" description="Aldehyde dehydrogenase" evidence="7">
    <location>
        <begin position="29"/>
        <end position="490"/>
    </location>
</feature>
<comment type="similarity">
    <text evidence="1 6">Belongs to the aldehyde dehydrogenase family.</text>
</comment>
<organism evidence="8 9">
    <name type="scientific">Serendipita vermifera MAFF 305830</name>
    <dbReference type="NCBI Taxonomy" id="933852"/>
    <lineage>
        <taxon>Eukaryota</taxon>
        <taxon>Fungi</taxon>
        <taxon>Dikarya</taxon>
        <taxon>Basidiomycota</taxon>
        <taxon>Agaricomycotina</taxon>
        <taxon>Agaricomycetes</taxon>
        <taxon>Sebacinales</taxon>
        <taxon>Serendipitaceae</taxon>
        <taxon>Serendipita</taxon>
    </lineage>
</organism>
<dbReference type="PANTHER" id="PTHR11699">
    <property type="entry name" value="ALDEHYDE DEHYDROGENASE-RELATED"/>
    <property type="match status" value="1"/>
</dbReference>
<dbReference type="STRING" id="933852.A0A0C2W4F7"/>
<evidence type="ECO:0000256" key="1">
    <source>
        <dbReference type="ARBA" id="ARBA00009986"/>
    </source>
</evidence>
<dbReference type="FunFam" id="3.40.605.10:FF:000026">
    <property type="entry name" value="Aldehyde dehydrogenase, putative"/>
    <property type="match status" value="1"/>
</dbReference>
<dbReference type="FunFam" id="3.40.309.10:FF:000012">
    <property type="entry name" value="Betaine aldehyde dehydrogenase"/>
    <property type="match status" value="1"/>
</dbReference>